<keyword evidence="1" id="KW-0812">Transmembrane</keyword>
<sequence length="110" mass="11700">MALSAAVGRSVRHAERRRPAVHAGPLLALALKDDGTLGSMVGGLVFIGLVAGLAAYLCSLDYRRTVAVNGNRREQRLAIAADLHDFVAHHVTGILVPRTRHLTDDILTAA</sequence>
<name>A0ABQ3A5Z3_9ACTN</name>
<evidence type="ECO:0000313" key="3">
    <source>
        <dbReference type="Proteomes" id="UP000653308"/>
    </source>
</evidence>
<gene>
    <name evidence="2" type="ORF">GCM10010384_45380</name>
</gene>
<accession>A0ABQ3A5Z3</accession>
<dbReference type="EMBL" id="BMWE01000013">
    <property type="protein sequence ID" value="GGY33152.1"/>
    <property type="molecule type" value="Genomic_DNA"/>
</dbReference>
<evidence type="ECO:0008006" key="4">
    <source>
        <dbReference type="Google" id="ProtNLM"/>
    </source>
</evidence>
<reference evidence="3" key="1">
    <citation type="journal article" date="2019" name="Int. J. Syst. Evol. Microbiol.">
        <title>The Global Catalogue of Microorganisms (GCM) 10K type strain sequencing project: providing services to taxonomists for standard genome sequencing and annotation.</title>
        <authorList>
            <consortium name="The Broad Institute Genomics Platform"/>
            <consortium name="The Broad Institute Genome Sequencing Center for Infectious Disease"/>
            <person name="Wu L."/>
            <person name="Ma J."/>
        </authorList>
    </citation>
    <scope>NUCLEOTIDE SEQUENCE [LARGE SCALE GENOMIC DNA]</scope>
    <source>
        <strain evidence="3">JCM 4957</strain>
    </source>
</reference>
<proteinExistence type="predicted"/>
<protein>
    <recommendedName>
        <fullName evidence="4">Histidine kinase</fullName>
    </recommendedName>
</protein>
<evidence type="ECO:0000313" key="2">
    <source>
        <dbReference type="EMBL" id="GGY33152.1"/>
    </source>
</evidence>
<feature type="transmembrane region" description="Helical" evidence="1">
    <location>
        <begin position="37"/>
        <end position="58"/>
    </location>
</feature>
<keyword evidence="1" id="KW-0472">Membrane</keyword>
<keyword evidence="3" id="KW-1185">Reference proteome</keyword>
<organism evidence="2 3">
    <name type="scientific">Streptomyces djakartensis</name>
    <dbReference type="NCBI Taxonomy" id="68193"/>
    <lineage>
        <taxon>Bacteria</taxon>
        <taxon>Bacillati</taxon>
        <taxon>Actinomycetota</taxon>
        <taxon>Actinomycetes</taxon>
        <taxon>Kitasatosporales</taxon>
        <taxon>Streptomycetaceae</taxon>
        <taxon>Streptomyces</taxon>
    </lineage>
</organism>
<comment type="caution">
    <text evidence="2">The sequence shown here is derived from an EMBL/GenBank/DDBJ whole genome shotgun (WGS) entry which is preliminary data.</text>
</comment>
<evidence type="ECO:0000256" key="1">
    <source>
        <dbReference type="SAM" id="Phobius"/>
    </source>
</evidence>
<keyword evidence="1" id="KW-1133">Transmembrane helix</keyword>
<dbReference type="Proteomes" id="UP000653308">
    <property type="component" value="Unassembled WGS sequence"/>
</dbReference>